<dbReference type="PANTHER" id="PTHR43024:SF1">
    <property type="entry name" value="UDP-N-ACETYLMURAMOYL-TRIPEPTIDE--D-ALANYL-D-ALANINE LIGASE"/>
    <property type="match status" value="1"/>
</dbReference>
<evidence type="ECO:0000256" key="3">
    <source>
        <dbReference type="ARBA" id="ARBA00022840"/>
    </source>
</evidence>
<name>A0ABU3XGU1_9BACI</name>
<keyword evidence="5" id="KW-1185">Reference proteome</keyword>
<sequence>SGETFELPVLGTHNILNALAAMLIARYFSIPFEKMSEGLEGIKLTNMRMELVEGRHGEKIINDAYNASPTSMMAAIELVSNLQGYDRKIL</sequence>
<feature type="non-terminal residue" evidence="4">
    <location>
        <position position="90"/>
    </location>
</feature>
<evidence type="ECO:0000313" key="5">
    <source>
        <dbReference type="Proteomes" id="UP001287282"/>
    </source>
</evidence>
<keyword evidence="1" id="KW-0436">Ligase</keyword>
<keyword evidence="3" id="KW-0067">ATP-binding</keyword>
<evidence type="ECO:0000313" key="4">
    <source>
        <dbReference type="EMBL" id="MDV2687111.1"/>
    </source>
</evidence>
<evidence type="ECO:0000256" key="1">
    <source>
        <dbReference type="ARBA" id="ARBA00022598"/>
    </source>
</evidence>
<proteinExistence type="predicted"/>
<feature type="non-terminal residue" evidence="4">
    <location>
        <position position="1"/>
    </location>
</feature>
<gene>
    <name evidence="4" type="ORF">RYX56_22435</name>
</gene>
<dbReference type="Proteomes" id="UP001287282">
    <property type="component" value="Unassembled WGS sequence"/>
</dbReference>
<accession>A0ABU3XGU1</accession>
<dbReference type="InterPro" id="IPR036565">
    <property type="entry name" value="Mur-like_cat_sf"/>
</dbReference>
<protein>
    <submittedName>
        <fullName evidence="4">Cyanophycin synthetase</fullName>
    </submittedName>
</protein>
<reference evidence="4 5" key="1">
    <citation type="submission" date="2023-10" db="EMBL/GenBank/DDBJ databases">
        <title>Screening of Alkalihalobacillus lindianensis BZ-TG-R113 and Its Alleviation of Salt Stress on Rapeseed Growth.</title>
        <authorList>
            <person name="Zhao B."/>
            <person name="Guo T."/>
        </authorList>
    </citation>
    <scope>NUCLEOTIDE SEQUENCE [LARGE SCALE GENOMIC DNA]</scope>
    <source>
        <strain evidence="4 5">BZ-TG-R113</strain>
    </source>
</reference>
<dbReference type="Gene3D" id="3.40.1190.10">
    <property type="entry name" value="Mur-like, catalytic domain"/>
    <property type="match status" value="1"/>
</dbReference>
<dbReference type="InterPro" id="IPR036615">
    <property type="entry name" value="Mur_ligase_C_dom_sf"/>
</dbReference>
<dbReference type="SUPFAM" id="SSF53623">
    <property type="entry name" value="MurD-like peptide ligases, catalytic domain"/>
    <property type="match status" value="1"/>
</dbReference>
<evidence type="ECO:0000256" key="2">
    <source>
        <dbReference type="ARBA" id="ARBA00022741"/>
    </source>
</evidence>
<dbReference type="SUPFAM" id="SSF53244">
    <property type="entry name" value="MurD-like peptide ligases, peptide-binding domain"/>
    <property type="match status" value="1"/>
</dbReference>
<dbReference type="Gene3D" id="3.90.190.20">
    <property type="entry name" value="Mur ligase, C-terminal domain"/>
    <property type="match status" value="1"/>
</dbReference>
<comment type="caution">
    <text evidence="4">The sequence shown here is derived from an EMBL/GenBank/DDBJ whole genome shotgun (WGS) entry which is preliminary data.</text>
</comment>
<dbReference type="EMBL" id="JAWJBA010000324">
    <property type="protein sequence ID" value="MDV2687111.1"/>
    <property type="molecule type" value="Genomic_DNA"/>
</dbReference>
<dbReference type="PANTHER" id="PTHR43024">
    <property type="entry name" value="UDP-N-ACETYLMURAMOYL-TRIPEPTIDE--D-ALANYL-D-ALANINE LIGASE"/>
    <property type="match status" value="1"/>
</dbReference>
<dbReference type="InterPro" id="IPR051046">
    <property type="entry name" value="MurCDEF_CellWall_CoF430Synth"/>
</dbReference>
<organism evidence="4 5">
    <name type="scientific">Alkalihalophilus lindianensis</name>
    <dbReference type="NCBI Taxonomy" id="1630542"/>
    <lineage>
        <taxon>Bacteria</taxon>
        <taxon>Bacillati</taxon>
        <taxon>Bacillota</taxon>
        <taxon>Bacilli</taxon>
        <taxon>Bacillales</taxon>
        <taxon>Bacillaceae</taxon>
        <taxon>Alkalihalophilus</taxon>
    </lineage>
</organism>
<keyword evidence="2" id="KW-0547">Nucleotide-binding</keyword>